<accession>A0ABX7B932</accession>
<dbReference type="SUPFAM" id="SSF52540">
    <property type="entry name" value="P-loop containing nucleoside triphosphate hydrolases"/>
    <property type="match status" value="1"/>
</dbReference>
<dbReference type="Gene3D" id="3.90.1200.10">
    <property type="match status" value="1"/>
</dbReference>
<dbReference type="InterPro" id="IPR002575">
    <property type="entry name" value="Aminoglycoside_PTrfase"/>
</dbReference>
<proteinExistence type="predicted"/>
<gene>
    <name evidence="2" type="ORF">IGS68_06455</name>
</gene>
<dbReference type="Pfam" id="PF13671">
    <property type="entry name" value="AAA_33"/>
    <property type="match status" value="1"/>
</dbReference>
<dbReference type="InterPro" id="IPR011009">
    <property type="entry name" value="Kinase-like_dom_sf"/>
</dbReference>
<dbReference type="InterPro" id="IPR027417">
    <property type="entry name" value="P-loop_NTPase"/>
</dbReference>
<dbReference type="PANTHER" id="PTHR43883">
    <property type="entry name" value="SLR0207 PROTEIN"/>
    <property type="match status" value="1"/>
</dbReference>
<name>A0ABX7B932_9PROT</name>
<dbReference type="EMBL" id="CP067420">
    <property type="protein sequence ID" value="QQP90862.1"/>
    <property type="molecule type" value="Genomic_DNA"/>
</dbReference>
<keyword evidence="3" id="KW-1185">Reference proteome</keyword>
<dbReference type="RefSeq" id="WP_201078251.1">
    <property type="nucleotide sequence ID" value="NZ_CP067420.1"/>
</dbReference>
<dbReference type="Proteomes" id="UP000595197">
    <property type="component" value="Chromosome"/>
</dbReference>
<reference evidence="2" key="1">
    <citation type="submission" date="2021-02" db="EMBL/GenBank/DDBJ databases">
        <title>Skermanella TT6 skin isolate.</title>
        <authorList>
            <person name="Lee K."/>
            <person name="Ganzorig M."/>
        </authorList>
    </citation>
    <scope>NUCLEOTIDE SEQUENCE</scope>
    <source>
        <strain evidence="2">TT6</strain>
    </source>
</reference>
<dbReference type="Pfam" id="PF01636">
    <property type="entry name" value="APH"/>
    <property type="match status" value="1"/>
</dbReference>
<protein>
    <submittedName>
        <fullName evidence="2">AAA family ATPase</fullName>
    </submittedName>
</protein>
<dbReference type="Gene3D" id="3.40.50.300">
    <property type="entry name" value="P-loop containing nucleotide triphosphate hydrolases"/>
    <property type="match status" value="1"/>
</dbReference>
<dbReference type="SUPFAM" id="SSF56112">
    <property type="entry name" value="Protein kinase-like (PK-like)"/>
    <property type="match status" value="1"/>
</dbReference>
<evidence type="ECO:0000313" key="2">
    <source>
        <dbReference type="EMBL" id="QQP90862.1"/>
    </source>
</evidence>
<sequence>MTHDPDPSDQAAVVDFLSAPDTHGGAEVERVDTHGSIVFLAGDRVYKLKRAVRFPYMDYGTVERRRAACEAEVRLNRRTAPSVYLGAVPVLRRPDGSLALGGIGAPLSRSEGVPADWVVVMARLDQEALFDRMADRGALTAGLMRELAETIGSFHAGAEVVTDRGGADAMRWVFEDNVAELAERPDVFPPDRVRALGTASAAALDRLGGLLDRRREGGSVRFCHGDLHLRNICLVDGRPTLFDCVEFNDDIAIVDVLYDLAFLLMDLEHRGLRPLANTLLNRMLELTGDCDGLALLPLFLSARAAVRAKVLASGAGAQPDPAAAHAEALSYLDHAVRAIHPPKPMMVTLGGLSGTGKTTVARALAPGIGPAPGAVVLRSDVLRKQLFGAAETERLPAEAYAGEATRRVYAGLLERAGRIVRAGHAVIVDAVNARPEERADLEAVARHAGVPFRGIWLEADADTLMARVGSRTGDASDADEAVVRRQLLYEIEPLTWHRISSVGDMESVISNIGKIIR</sequence>
<evidence type="ECO:0000313" key="3">
    <source>
        <dbReference type="Proteomes" id="UP000595197"/>
    </source>
</evidence>
<evidence type="ECO:0000259" key="1">
    <source>
        <dbReference type="Pfam" id="PF01636"/>
    </source>
</evidence>
<dbReference type="PANTHER" id="PTHR43883:SF1">
    <property type="entry name" value="GLUCONOKINASE"/>
    <property type="match status" value="1"/>
</dbReference>
<organism evidence="2 3">
    <name type="scientific">Skermanella cutis</name>
    <dbReference type="NCBI Taxonomy" id="2775420"/>
    <lineage>
        <taxon>Bacteria</taxon>
        <taxon>Pseudomonadati</taxon>
        <taxon>Pseudomonadota</taxon>
        <taxon>Alphaproteobacteria</taxon>
        <taxon>Rhodospirillales</taxon>
        <taxon>Azospirillaceae</taxon>
        <taxon>Skermanella</taxon>
    </lineage>
</organism>
<dbReference type="InterPro" id="IPR052732">
    <property type="entry name" value="Cell-binding_unc_protein"/>
</dbReference>
<feature type="domain" description="Aminoglycoside phosphotransferase" evidence="1">
    <location>
        <begin position="66"/>
        <end position="281"/>
    </location>
</feature>